<sequence length="159" mass="18267">MAGETSRLETVTRKRVYLKGQRDLYAARKGTGQQLEEVFAEAYVLLRVEGWLRSDEWDWPRKKREAFRGVLVQFMNGSGLPYERGPEAHEKGRFVPIRNRFCEEILSWSPVGAVGKPEAIWSMFGHGFRGLADIRSEIRYLVREGSPVSQRIGLDLKPV</sequence>
<reference evidence="1" key="1">
    <citation type="submission" date="2022-08" db="EMBL/GenBank/DDBJ databases">
        <title>Genomic Encyclopedia of Type Strains, Phase V (KMG-V): Genome sequencing to study the core and pangenomes of soil and plant-associated prokaryotes.</title>
        <authorList>
            <person name="Whitman W."/>
        </authorList>
    </citation>
    <scope>NUCLEOTIDE SEQUENCE</scope>
    <source>
        <strain evidence="1">SP3049</strain>
    </source>
</reference>
<dbReference type="RefSeq" id="WP_259123898.1">
    <property type="nucleotide sequence ID" value="NZ_JANTZO010000005.1"/>
</dbReference>
<dbReference type="Proteomes" id="UP001155057">
    <property type="component" value="Unassembled WGS sequence"/>
</dbReference>
<accession>A0A9X2QCM1</accession>
<name>A0A9X2QCM1_9BACT</name>
<dbReference type="AlphaFoldDB" id="A0A9X2QCM1"/>
<evidence type="ECO:0000313" key="1">
    <source>
        <dbReference type="EMBL" id="MCS3709923.1"/>
    </source>
</evidence>
<proteinExistence type="predicted"/>
<gene>
    <name evidence="1" type="ORF">GGP61_001527</name>
</gene>
<evidence type="ECO:0000313" key="2">
    <source>
        <dbReference type="Proteomes" id="UP001155057"/>
    </source>
</evidence>
<protein>
    <submittedName>
        <fullName evidence="1">Uncharacterized protein</fullName>
    </submittedName>
</protein>
<dbReference type="EMBL" id="JANUAE010000004">
    <property type="protein sequence ID" value="MCS3709923.1"/>
    <property type="molecule type" value="Genomic_DNA"/>
</dbReference>
<comment type="caution">
    <text evidence="1">The sequence shown here is derived from an EMBL/GenBank/DDBJ whole genome shotgun (WGS) entry which is preliminary data.</text>
</comment>
<organism evidence="1 2">
    <name type="scientific">Salinibacter ruber</name>
    <dbReference type="NCBI Taxonomy" id="146919"/>
    <lineage>
        <taxon>Bacteria</taxon>
        <taxon>Pseudomonadati</taxon>
        <taxon>Rhodothermota</taxon>
        <taxon>Rhodothermia</taxon>
        <taxon>Rhodothermales</taxon>
        <taxon>Salinibacteraceae</taxon>
        <taxon>Salinibacter</taxon>
    </lineage>
</organism>